<proteinExistence type="predicted"/>
<feature type="transmembrane region" description="Helical" evidence="1">
    <location>
        <begin position="39"/>
        <end position="56"/>
    </location>
</feature>
<keyword evidence="1" id="KW-0812">Transmembrane</keyword>
<dbReference type="AlphaFoldDB" id="A0AA35Y3I5"/>
<dbReference type="EMBL" id="OX465086">
    <property type="protein sequence ID" value="CAI9263655.1"/>
    <property type="molecule type" value="Genomic_DNA"/>
</dbReference>
<sequence>MCGKLSKETLGGRSFQHMKTLLNRQKEAEHLHIQAHNKYHWMVTLALILMMITMKLKSYACLFVPWEGTKQKLEEKEKKNYIIKSSAGTERSIRSEEMMTQMTQLNTTLEKHMVEIIRFINICC</sequence>
<keyword evidence="3" id="KW-1185">Reference proteome</keyword>
<keyword evidence="1" id="KW-1133">Transmembrane helix</keyword>
<gene>
    <name evidence="2" type="ORF">LSALG_LOCUS4335</name>
</gene>
<evidence type="ECO:0000256" key="1">
    <source>
        <dbReference type="SAM" id="Phobius"/>
    </source>
</evidence>
<name>A0AA35Y3I5_LACSI</name>
<dbReference type="Proteomes" id="UP001177003">
    <property type="component" value="Chromosome 0"/>
</dbReference>
<evidence type="ECO:0000313" key="3">
    <source>
        <dbReference type="Proteomes" id="UP001177003"/>
    </source>
</evidence>
<evidence type="ECO:0000313" key="2">
    <source>
        <dbReference type="EMBL" id="CAI9263655.1"/>
    </source>
</evidence>
<protein>
    <submittedName>
        <fullName evidence="2">Uncharacterized protein</fullName>
    </submittedName>
</protein>
<accession>A0AA35Y3I5</accession>
<reference evidence="2" key="1">
    <citation type="submission" date="2023-04" db="EMBL/GenBank/DDBJ databases">
        <authorList>
            <person name="Vijverberg K."/>
            <person name="Xiong W."/>
            <person name="Schranz E."/>
        </authorList>
    </citation>
    <scope>NUCLEOTIDE SEQUENCE</scope>
</reference>
<organism evidence="2 3">
    <name type="scientific">Lactuca saligna</name>
    <name type="common">Willowleaf lettuce</name>
    <dbReference type="NCBI Taxonomy" id="75948"/>
    <lineage>
        <taxon>Eukaryota</taxon>
        <taxon>Viridiplantae</taxon>
        <taxon>Streptophyta</taxon>
        <taxon>Embryophyta</taxon>
        <taxon>Tracheophyta</taxon>
        <taxon>Spermatophyta</taxon>
        <taxon>Magnoliopsida</taxon>
        <taxon>eudicotyledons</taxon>
        <taxon>Gunneridae</taxon>
        <taxon>Pentapetalae</taxon>
        <taxon>asterids</taxon>
        <taxon>campanulids</taxon>
        <taxon>Asterales</taxon>
        <taxon>Asteraceae</taxon>
        <taxon>Cichorioideae</taxon>
        <taxon>Cichorieae</taxon>
        <taxon>Lactucinae</taxon>
        <taxon>Lactuca</taxon>
    </lineage>
</organism>
<keyword evidence="1" id="KW-0472">Membrane</keyword>